<keyword evidence="2" id="KW-1185">Reference proteome</keyword>
<dbReference type="AlphaFoldDB" id="A0A2P5A5Z8"/>
<organism evidence="1 2">
    <name type="scientific">Parasponia andersonii</name>
    <name type="common">Sponia andersonii</name>
    <dbReference type="NCBI Taxonomy" id="3476"/>
    <lineage>
        <taxon>Eukaryota</taxon>
        <taxon>Viridiplantae</taxon>
        <taxon>Streptophyta</taxon>
        <taxon>Embryophyta</taxon>
        <taxon>Tracheophyta</taxon>
        <taxon>Spermatophyta</taxon>
        <taxon>Magnoliopsida</taxon>
        <taxon>eudicotyledons</taxon>
        <taxon>Gunneridae</taxon>
        <taxon>Pentapetalae</taxon>
        <taxon>rosids</taxon>
        <taxon>fabids</taxon>
        <taxon>Rosales</taxon>
        <taxon>Cannabaceae</taxon>
        <taxon>Parasponia</taxon>
    </lineage>
</organism>
<sequence length="89" mass="10640">MDIVNFQSSNKEYQKHIIVKSNHPDEVYSNSNFQQKRLDEERKIEKKSSFCHYLQLLHRRPHTSSCERKVFDETNATSPAVFRPWTTVQ</sequence>
<proteinExistence type="predicted"/>
<comment type="caution">
    <text evidence="1">The sequence shown here is derived from an EMBL/GenBank/DDBJ whole genome shotgun (WGS) entry which is preliminary data.</text>
</comment>
<dbReference type="Proteomes" id="UP000237105">
    <property type="component" value="Unassembled WGS sequence"/>
</dbReference>
<evidence type="ECO:0000313" key="2">
    <source>
        <dbReference type="Proteomes" id="UP000237105"/>
    </source>
</evidence>
<accession>A0A2P5A5Z8</accession>
<name>A0A2P5A5Z8_PARAD</name>
<evidence type="ECO:0000313" key="1">
    <source>
        <dbReference type="EMBL" id="PON31964.1"/>
    </source>
</evidence>
<dbReference type="EMBL" id="JXTB01000891">
    <property type="protein sequence ID" value="PON31964.1"/>
    <property type="molecule type" value="Genomic_DNA"/>
</dbReference>
<reference evidence="2" key="1">
    <citation type="submission" date="2016-06" db="EMBL/GenBank/DDBJ databases">
        <title>Parallel loss of symbiosis genes in relatives of nitrogen-fixing non-legume Parasponia.</title>
        <authorList>
            <person name="Van Velzen R."/>
            <person name="Holmer R."/>
            <person name="Bu F."/>
            <person name="Rutten L."/>
            <person name="Van Zeijl A."/>
            <person name="Liu W."/>
            <person name="Santuari L."/>
            <person name="Cao Q."/>
            <person name="Sharma T."/>
            <person name="Shen D."/>
            <person name="Roswanjaya Y."/>
            <person name="Wardhani T."/>
            <person name="Kalhor M.S."/>
            <person name="Jansen J."/>
            <person name="Van den Hoogen J."/>
            <person name="Gungor B."/>
            <person name="Hartog M."/>
            <person name="Hontelez J."/>
            <person name="Verver J."/>
            <person name="Yang W.-C."/>
            <person name="Schijlen E."/>
            <person name="Repin R."/>
            <person name="Schilthuizen M."/>
            <person name="Schranz E."/>
            <person name="Heidstra R."/>
            <person name="Miyata K."/>
            <person name="Fedorova E."/>
            <person name="Kohlen W."/>
            <person name="Bisseling T."/>
            <person name="Smit S."/>
            <person name="Geurts R."/>
        </authorList>
    </citation>
    <scope>NUCLEOTIDE SEQUENCE [LARGE SCALE GENOMIC DNA]</scope>
    <source>
        <strain evidence="2">cv. WU1-14</strain>
    </source>
</reference>
<gene>
    <name evidence="1" type="ORF">PanWU01x14_365440</name>
</gene>
<protein>
    <submittedName>
        <fullName evidence="1">Uncharacterized protein</fullName>
    </submittedName>
</protein>